<evidence type="ECO:0000313" key="2">
    <source>
        <dbReference type="EMBL" id="KAL0285756.1"/>
    </source>
</evidence>
<comment type="caution">
    <text evidence="2">The sequence shown here is derived from an EMBL/GenBank/DDBJ whole genome shotgun (WGS) entry which is preliminary data.</text>
</comment>
<dbReference type="AlphaFoldDB" id="A0AAW2IUG7"/>
<feature type="region of interest" description="Disordered" evidence="1">
    <location>
        <begin position="48"/>
        <end position="88"/>
    </location>
</feature>
<gene>
    <name evidence="2" type="ORF">Sradi_7164800</name>
</gene>
<sequence length="88" mass="9601">MTGDRSSAWNSSSLIHTSIALDKAYDDHIRDTVTSRTKPKIQTSCARDCHDSLSSRTTPILSEPGTRAIATKPPRLPYDNPSESIQSG</sequence>
<protein>
    <submittedName>
        <fullName evidence="2">Uncharacterized protein</fullName>
    </submittedName>
</protein>
<reference evidence="2" key="1">
    <citation type="submission" date="2020-06" db="EMBL/GenBank/DDBJ databases">
        <authorList>
            <person name="Li T."/>
            <person name="Hu X."/>
            <person name="Zhang T."/>
            <person name="Song X."/>
            <person name="Zhang H."/>
            <person name="Dai N."/>
            <person name="Sheng W."/>
            <person name="Hou X."/>
            <person name="Wei L."/>
        </authorList>
    </citation>
    <scope>NUCLEOTIDE SEQUENCE</scope>
    <source>
        <strain evidence="2">G02</strain>
        <tissue evidence="2">Leaf</tissue>
    </source>
</reference>
<organism evidence="2">
    <name type="scientific">Sesamum radiatum</name>
    <name type="common">Black benniseed</name>
    <dbReference type="NCBI Taxonomy" id="300843"/>
    <lineage>
        <taxon>Eukaryota</taxon>
        <taxon>Viridiplantae</taxon>
        <taxon>Streptophyta</taxon>
        <taxon>Embryophyta</taxon>
        <taxon>Tracheophyta</taxon>
        <taxon>Spermatophyta</taxon>
        <taxon>Magnoliopsida</taxon>
        <taxon>eudicotyledons</taxon>
        <taxon>Gunneridae</taxon>
        <taxon>Pentapetalae</taxon>
        <taxon>asterids</taxon>
        <taxon>lamiids</taxon>
        <taxon>Lamiales</taxon>
        <taxon>Pedaliaceae</taxon>
        <taxon>Sesamum</taxon>
    </lineage>
</organism>
<name>A0AAW2IUG7_SESRA</name>
<dbReference type="EMBL" id="JACGWJ010001012">
    <property type="protein sequence ID" value="KAL0285756.1"/>
    <property type="molecule type" value="Genomic_DNA"/>
</dbReference>
<reference evidence="2" key="2">
    <citation type="journal article" date="2024" name="Plant">
        <title>Genomic evolution and insights into agronomic trait innovations of Sesamum species.</title>
        <authorList>
            <person name="Miao H."/>
            <person name="Wang L."/>
            <person name="Qu L."/>
            <person name="Liu H."/>
            <person name="Sun Y."/>
            <person name="Le M."/>
            <person name="Wang Q."/>
            <person name="Wei S."/>
            <person name="Zheng Y."/>
            <person name="Lin W."/>
            <person name="Duan Y."/>
            <person name="Cao H."/>
            <person name="Xiong S."/>
            <person name="Wang X."/>
            <person name="Wei L."/>
            <person name="Li C."/>
            <person name="Ma Q."/>
            <person name="Ju M."/>
            <person name="Zhao R."/>
            <person name="Li G."/>
            <person name="Mu C."/>
            <person name="Tian Q."/>
            <person name="Mei H."/>
            <person name="Zhang T."/>
            <person name="Gao T."/>
            <person name="Zhang H."/>
        </authorList>
    </citation>
    <scope>NUCLEOTIDE SEQUENCE</scope>
    <source>
        <strain evidence="2">G02</strain>
    </source>
</reference>
<accession>A0AAW2IUG7</accession>
<evidence type="ECO:0000256" key="1">
    <source>
        <dbReference type="SAM" id="MobiDB-lite"/>
    </source>
</evidence>
<proteinExistence type="predicted"/>